<dbReference type="CDD" id="cd03357">
    <property type="entry name" value="LbH_MAT_GAT"/>
    <property type="match status" value="1"/>
</dbReference>
<dbReference type="SUPFAM" id="SSF51161">
    <property type="entry name" value="Trimeric LpxA-like enzymes"/>
    <property type="match status" value="1"/>
</dbReference>
<dbReference type="FunFam" id="2.160.10.10:FF:000008">
    <property type="entry name" value="Maltose O-acetyltransferase"/>
    <property type="match status" value="1"/>
</dbReference>
<dbReference type="OrthoDB" id="9801697at2"/>
<evidence type="ECO:0000313" key="8">
    <source>
        <dbReference type="Proteomes" id="UP000247612"/>
    </source>
</evidence>
<dbReference type="InterPro" id="IPR011004">
    <property type="entry name" value="Trimer_LpxA-like_sf"/>
</dbReference>
<dbReference type="InterPro" id="IPR024688">
    <property type="entry name" value="Mac_dom"/>
</dbReference>
<dbReference type="RefSeq" id="WP_022937447.1">
    <property type="nucleotide sequence ID" value="NZ_CABKRQ010000003.1"/>
</dbReference>
<accession>A0A318KMI6</accession>
<dbReference type="Gene3D" id="2.160.10.10">
    <property type="entry name" value="Hexapeptide repeat proteins"/>
    <property type="match status" value="1"/>
</dbReference>
<dbReference type="Pfam" id="PF00132">
    <property type="entry name" value="Hexapep"/>
    <property type="match status" value="1"/>
</dbReference>
<dbReference type="InterPro" id="IPR001451">
    <property type="entry name" value="Hexapep"/>
</dbReference>
<evidence type="ECO:0000256" key="3">
    <source>
        <dbReference type="ARBA" id="ARBA00022737"/>
    </source>
</evidence>
<sequence length="190" mass="20876">MREKAKAQAGMLYDANFDEELLKERAAAKELLYEINHLRPSQHSDKDRLYKKLIGKLGERFLIESPFHCDYGYNIEIGDDFYANVNLVILDGAKVKIGNHVFIAPNVGLYTAGHPLNIAKRNAGLEYAYPITIGNNVWIGAGVSVLPNVVIGDNCVIGAGSVVTHSIPPNSLAVGNPCRVIRTLNEEESE</sequence>
<dbReference type="SMART" id="SM01266">
    <property type="entry name" value="Mac"/>
    <property type="match status" value="1"/>
</dbReference>
<dbReference type="Pfam" id="PF12464">
    <property type="entry name" value="Mac"/>
    <property type="match status" value="1"/>
</dbReference>
<keyword evidence="3" id="KW-0677">Repeat</keyword>
<protein>
    <recommendedName>
        <fullName evidence="5">Acetyltransferase</fullName>
        <ecNumber evidence="5">2.3.1.-</ecNumber>
    </recommendedName>
</protein>
<dbReference type="EMBL" id="QJKH01000006">
    <property type="protein sequence ID" value="PXX78959.1"/>
    <property type="molecule type" value="Genomic_DNA"/>
</dbReference>
<name>A0A318KMI6_9FIRM</name>
<evidence type="ECO:0000256" key="1">
    <source>
        <dbReference type="ARBA" id="ARBA00007274"/>
    </source>
</evidence>
<proteinExistence type="inferred from homology"/>
<dbReference type="STRING" id="1034346.GCA_000313565_01132"/>
<keyword evidence="4 5" id="KW-0012">Acyltransferase</keyword>
<dbReference type="InterPro" id="IPR039369">
    <property type="entry name" value="LacA-like"/>
</dbReference>
<dbReference type="PANTHER" id="PTHR43017:SF1">
    <property type="entry name" value="ACETYLTRANSFERASE YJL218W-RELATED"/>
    <property type="match status" value="1"/>
</dbReference>
<comment type="caution">
    <text evidence="7">The sequence shown here is derived from an EMBL/GenBank/DDBJ whole genome shotgun (WGS) entry which is preliminary data.</text>
</comment>
<evidence type="ECO:0000259" key="6">
    <source>
        <dbReference type="SMART" id="SM01266"/>
    </source>
</evidence>
<dbReference type="Proteomes" id="UP000247612">
    <property type="component" value="Unassembled WGS sequence"/>
</dbReference>
<keyword evidence="2 5" id="KW-0808">Transferase</keyword>
<dbReference type="PANTHER" id="PTHR43017">
    <property type="entry name" value="GALACTOSIDE O-ACETYLTRANSFERASE"/>
    <property type="match status" value="1"/>
</dbReference>
<evidence type="ECO:0000313" key="7">
    <source>
        <dbReference type="EMBL" id="PXX78959.1"/>
    </source>
</evidence>
<gene>
    <name evidence="7" type="ORF">DES51_10676</name>
</gene>
<feature type="domain" description="Maltose/galactoside acetyltransferase" evidence="6">
    <location>
        <begin position="4"/>
        <end position="59"/>
    </location>
</feature>
<dbReference type="GO" id="GO:0008870">
    <property type="term" value="F:galactoside O-acetyltransferase activity"/>
    <property type="evidence" value="ECO:0007669"/>
    <property type="project" value="TreeGrafter"/>
</dbReference>
<comment type="similarity">
    <text evidence="1 5">Belongs to the transferase hexapeptide repeat family.</text>
</comment>
<evidence type="ECO:0000256" key="4">
    <source>
        <dbReference type="ARBA" id="ARBA00023315"/>
    </source>
</evidence>
<evidence type="ECO:0000256" key="2">
    <source>
        <dbReference type="ARBA" id="ARBA00022679"/>
    </source>
</evidence>
<evidence type="ECO:0000256" key="5">
    <source>
        <dbReference type="RuleBase" id="RU367021"/>
    </source>
</evidence>
<dbReference type="EC" id="2.3.1.-" evidence="5"/>
<keyword evidence="8" id="KW-1185">Reference proteome</keyword>
<reference evidence="7 8" key="1">
    <citation type="submission" date="2018-05" db="EMBL/GenBank/DDBJ databases">
        <title>Genomic Encyclopedia of Type Strains, Phase IV (KMG-IV): sequencing the most valuable type-strain genomes for metagenomic binning, comparative biology and taxonomic classification.</title>
        <authorList>
            <person name="Goeker M."/>
        </authorList>
    </citation>
    <scope>NUCLEOTIDE SEQUENCE [LARGE SCALE GENOMIC DNA]</scope>
    <source>
        <strain evidence="7 8">JC118</strain>
    </source>
</reference>
<dbReference type="AlphaFoldDB" id="A0A318KMI6"/>
<organism evidence="7 8">
    <name type="scientific">Dielma fastidiosa</name>
    <dbReference type="NCBI Taxonomy" id="1034346"/>
    <lineage>
        <taxon>Bacteria</taxon>
        <taxon>Bacillati</taxon>
        <taxon>Bacillota</taxon>
        <taxon>Erysipelotrichia</taxon>
        <taxon>Erysipelotrichales</taxon>
        <taxon>Erysipelotrichaceae</taxon>
        <taxon>Dielma</taxon>
    </lineage>
</organism>